<proteinExistence type="predicted"/>
<accession>A0ABD0M3I9</accession>
<evidence type="ECO:0000313" key="2">
    <source>
        <dbReference type="Proteomes" id="UP001519460"/>
    </source>
</evidence>
<keyword evidence="2" id="KW-1185">Reference proteome</keyword>
<feature type="non-terminal residue" evidence="1">
    <location>
        <position position="96"/>
    </location>
</feature>
<name>A0ABD0M3I9_9CAEN</name>
<sequence>MTNKERTCREAQELLDISVKVVPLATRQIAVEFCLMTAGLSDHALHSLKSRGDHQVALSPFAAETGRRVASTSDLKSALGAPDFLRQRPSDGFPRG</sequence>
<gene>
    <name evidence="1" type="ORF">BaRGS_00002309</name>
</gene>
<dbReference type="Proteomes" id="UP001519460">
    <property type="component" value="Unassembled WGS sequence"/>
</dbReference>
<reference evidence="1 2" key="1">
    <citation type="journal article" date="2023" name="Sci. Data">
        <title>Genome assembly of the Korean intertidal mud-creeper Batillaria attramentaria.</title>
        <authorList>
            <person name="Patra A.K."/>
            <person name="Ho P.T."/>
            <person name="Jun S."/>
            <person name="Lee S.J."/>
            <person name="Kim Y."/>
            <person name="Won Y.J."/>
        </authorList>
    </citation>
    <scope>NUCLEOTIDE SEQUENCE [LARGE SCALE GENOMIC DNA]</scope>
    <source>
        <strain evidence="1">Wonlab-2016</strain>
    </source>
</reference>
<organism evidence="1 2">
    <name type="scientific">Batillaria attramentaria</name>
    <dbReference type="NCBI Taxonomy" id="370345"/>
    <lineage>
        <taxon>Eukaryota</taxon>
        <taxon>Metazoa</taxon>
        <taxon>Spiralia</taxon>
        <taxon>Lophotrochozoa</taxon>
        <taxon>Mollusca</taxon>
        <taxon>Gastropoda</taxon>
        <taxon>Caenogastropoda</taxon>
        <taxon>Sorbeoconcha</taxon>
        <taxon>Cerithioidea</taxon>
        <taxon>Batillariidae</taxon>
        <taxon>Batillaria</taxon>
    </lineage>
</organism>
<dbReference type="EMBL" id="JACVVK020000007">
    <property type="protein sequence ID" value="KAK7506197.1"/>
    <property type="molecule type" value="Genomic_DNA"/>
</dbReference>
<evidence type="ECO:0000313" key="1">
    <source>
        <dbReference type="EMBL" id="KAK7506197.1"/>
    </source>
</evidence>
<comment type="caution">
    <text evidence="1">The sequence shown here is derived from an EMBL/GenBank/DDBJ whole genome shotgun (WGS) entry which is preliminary data.</text>
</comment>
<dbReference type="AlphaFoldDB" id="A0ABD0M3I9"/>
<protein>
    <submittedName>
        <fullName evidence="1">Uncharacterized protein</fullName>
    </submittedName>
</protein>